<feature type="domain" description="C2H2-type" evidence="1">
    <location>
        <begin position="201"/>
        <end position="222"/>
    </location>
</feature>
<evidence type="ECO:0000259" key="1">
    <source>
        <dbReference type="PROSITE" id="PS00028"/>
    </source>
</evidence>
<accession>A2F8V4</accession>
<feature type="domain" description="C2H2-type" evidence="1">
    <location>
        <begin position="3"/>
        <end position="24"/>
    </location>
</feature>
<dbReference type="InterPro" id="IPR013087">
    <property type="entry name" value="Znf_C2H2_type"/>
</dbReference>
<dbReference type="VEuPathDB" id="TrichDB:TVAG_403180"/>
<organism evidence="2 3">
    <name type="scientific">Trichomonas vaginalis (strain ATCC PRA-98 / G3)</name>
    <dbReference type="NCBI Taxonomy" id="412133"/>
    <lineage>
        <taxon>Eukaryota</taxon>
        <taxon>Metamonada</taxon>
        <taxon>Parabasalia</taxon>
        <taxon>Trichomonadida</taxon>
        <taxon>Trichomonadidae</taxon>
        <taxon>Trichomonas</taxon>
    </lineage>
</organism>
<dbReference type="Pfam" id="PF00096">
    <property type="entry name" value="zf-C2H2"/>
    <property type="match status" value="1"/>
</dbReference>
<dbReference type="Gene3D" id="3.30.160.60">
    <property type="entry name" value="Classic Zinc Finger"/>
    <property type="match status" value="1"/>
</dbReference>
<dbReference type="PROSITE" id="PS00028">
    <property type="entry name" value="ZINC_FINGER_C2H2_1"/>
    <property type="match status" value="2"/>
</dbReference>
<dbReference type="AlphaFoldDB" id="A2F8V4"/>
<protein>
    <submittedName>
        <fullName evidence="2">Zinc finger, C2H2 type family protein</fullName>
    </submittedName>
</protein>
<reference evidence="2" key="1">
    <citation type="submission" date="2006-10" db="EMBL/GenBank/DDBJ databases">
        <authorList>
            <person name="Amadeo P."/>
            <person name="Zhao Q."/>
            <person name="Wortman J."/>
            <person name="Fraser-Liggett C."/>
            <person name="Carlton J."/>
        </authorList>
    </citation>
    <scope>NUCLEOTIDE SEQUENCE</scope>
    <source>
        <strain evidence="2">G3</strain>
    </source>
</reference>
<proteinExistence type="predicted"/>
<dbReference type="VEuPathDB" id="TrichDB:TVAGG3_0689340"/>
<sequence>MNCPLCDFTFQTNSQFLKHILEAHDKDHFYFNNLIAGFNTCKECGTKLSTKQETISHISTCKTDKTLYFISKKANKRAKKHVELLGPFCLKLSQQNKPQNQKKGYKNDQRQNQQENIDDLVEDEENEEYIRFIGDTIATNGLDVGKADVGPIAPVTAETKETLDPNSVALDDEFWKQLDKIDSAMRMQNKIDIDEDGNPTCTLCKQTFHSLARLLQHYWTTHKGMLSEYK</sequence>
<dbReference type="RefSeq" id="XP_001311566.1">
    <property type="nucleotide sequence ID" value="XM_001311565.1"/>
</dbReference>
<dbReference type="Proteomes" id="UP000001542">
    <property type="component" value="Unassembled WGS sequence"/>
</dbReference>
<dbReference type="KEGG" id="tva:4756438"/>
<evidence type="ECO:0000313" key="3">
    <source>
        <dbReference type="Proteomes" id="UP000001542"/>
    </source>
</evidence>
<dbReference type="EMBL" id="DS113667">
    <property type="protein sequence ID" value="EAX98636.1"/>
    <property type="molecule type" value="Genomic_DNA"/>
</dbReference>
<dbReference type="SMART" id="SM00355">
    <property type="entry name" value="ZnF_C2H2"/>
    <property type="match status" value="2"/>
</dbReference>
<name>A2F8V4_TRIV3</name>
<reference evidence="2" key="2">
    <citation type="journal article" date="2007" name="Science">
        <title>Draft genome sequence of the sexually transmitted pathogen Trichomonas vaginalis.</title>
        <authorList>
            <person name="Carlton J.M."/>
            <person name="Hirt R.P."/>
            <person name="Silva J.C."/>
            <person name="Delcher A.L."/>
            <person name="Schatz M."/>
            <person name="Zhao Q."/>
            <person name="Wortman J.R."/>
            <person name="Bidwell S.L."/>
            <person name="Alsmark U.C.M."/>
            <person name="Besteiro S."/>
            <person name="Sicheritz-Ponten T."/>
            <person name="Noel C.J."/>
            <person name="Dacks J.B."/>
            <person name="Foster P.G."/>
            <person name="Simillion C."/>
            <person name="Van de Peer Y."/>
            <person name="Miranda-Saavedra D."/>
            <person name="Barton G.J."/>
            <person name="Westrop G.D."/>
            <person name="Mueller S."/>
            <person name="Dessi D."/>
            <person name="Fiori P.L."/>
            <person name="Ren Q."/>
            <person name="Paulsen I."/>
            <person name="Zhang H."/>
            <person name="Bastida-Corcuera F.D."/>
            <person name="Simoes-Barbosa A."/>
            <person name="Brown M.T."/>
            <person name="Hayes R.D."/>
            <person name="Mukherjee M."/>
            <person name="Okumura C.Y."/>
            <person name="Schneider R."/>
            <person name="Smith A.J."/>
            <person name="Vanacova S."/>
            <person name="Villalvazo M."/>
            <person name="Haas B.J."/>
            <person name="Pertea M."/>
            <person name="Feldblyum T.V."/>
            <person name="Utterback T.R."/>
            <person name="Shu C.L."/>
            <person name="Osoegawa K."/>
            <person name="de Jong P.J."/>
            <person name="Hrdy I."/>
            <person name="Horvathova L."/>
            <person name="Zubacova Z."/>
            <person name="Dolezal P."/>
            <person name="Malik S.B."/>
            <person name="Logsdon J.M. Jr."/>
            <person name="Henze K."/>
            <person name="Gupta A."/>
            <person name="Wang C.C."/>
            <person name="Dunne R.L."/>
            <person name="Upcroft J.A."/>
            <person name="Upcroft P."/>
            <person name="White O."/>
            <person name="Salzberg S.L."/>
            <person name="Tang P."/>
            <person name="Chiu C.-H."/>
            <person name="Lee Y.-S."/>
            <person name="Embley T.M."/>
            <person name="Coombs G.H."/>
            <person name="Mottram J.C."/>
            <person name="Tachezy J."/>
            <person name="Fraser-Liggett C.M."/>
            <person name="Johnson P.J."/>
        </authorList>
    </citation>
    <scope>NUCLEOTIDE SEQUENCE [LARGE SCALE GENOMIC DNA]</scope>
    <source>
        <strain evidence="2">G3</strain>
    </source>
</reference>
<gene>
    <name evidence="2" type="ORF">TVAG_403180</name>
</gene>
<dbReference type="InParanoid" id="A2F8V4"/>
<evidence type="ECO:0000313" key="2">
    <source>
        <dbReference type="EMBL" id="EAX98636.1"/>
    </source>
</evidence>
<keyword evidence="3" id="KW-1185">Reference proteome</keyword>